<comment type="caution">
    <text evidence="5">The sequence shown here is derived from an EMBL/GenBank/DDBJ whole genome shotgun (WGS) entry which is preliminary data.</text>
</comment>
<evidence type="ECO:0000256" key="3">
    <source>
        <dbReference type="SAM" id="Phobius"/>
    </source>
</evidence>
<evidence type="ECO:0000313" key="6">
    <source>
        <dbReference type="Proteomes" id="UP000603602"/>
    </source>
</evidence>
<dbReference type="InterPro" id="IPR000160">
    <property type="entry name" value="GGDEF_dom"/>
</dbReference>
<keyword evidence="3" id="KW-0812">Transmembrane</keyword>
<proteinExistence type="predicted"/>
<dbReference type="PROSITE" id="PS50887">
    <property type="entry name" value="GGDEF"/>
    <property type="match status" value="1"/>
</dbReference>
<evidence type="ECO:0000256" key="2">
    <source>
        <dbReference type="ARBA" id="ARBA00034247"/>
    </source>
</evidence>
<dbReference type="RefSeq" id="WP_187717169.1">
    <property type="nucleotide sequence ID" value="NZ_JACTAH010000001.1"/>
</dbReference>
<dbReference type="PANTHER" id="PTHR45138:SF9">
    <property type="entry name" value="DIGUANYLATE CYCLASE DGCM-RELATED"/>
    <property type="match status" value="1"/>
</dbReference>
<accession>A0ABR9B7N6</accession>
<dbReference type="EMBL" id="JACYTO010000001">
    <property type="protein sequence ID" value="MBD8502382.1"/>
    <property type="molecule type" value="Genomic_DNA"/>
</dbReference>
<evidence type="ECO:0000313" key="5">
    <source>
        <dbReference type="EMBL" id="MBD8502382.1"/>
    </source>
</evidence>
<feature type="transmembrane region" description="Helical" evidence="3">
    <location>
        <begin position="33"/>
        <end position="51"/>
    </location>
</feature>
<dbReference type="PANTHER" id="PTHR45138">
    <property type="entry name" value="REGULATORY COMPONENTS OF SENSORY TRANSDUCTION SYSTEM"/>
    <property type="match status" value="1"/>
</dbReference>
<name>A0ABR9B7N6_9RHOO</name>
<dbReference type="Proteomes" id="UP000603602">
    <property type="component" value="Unassembled WGS sequence"/>
</dbReference>
<keyword evidence="6" id="KW-1185">Reference proteome</keyword>
<comment type="catalytic activity">
    <reaction evidence="2">
        <text>2 GTP = 3',3'-c-di-GMP + 2 diphosphate</text>
        <dbReference type="Rhea" id="RHEA:24898"/>
        <dbReference type="ChEBI" id="CHEBI:33019"/>
        <dbReference type="ChEBI" id="CHEBI:37565"/>
        <dbReference type="ChEBI" id="CHEBI:58805"/>
        <dbReference type="EC" id="2.7.7.65"/>
    </reaction>
</comment>
<protein>
    <recommendedName>
        <fullName evidence="1">diguanylate cyclase</fullName>
        <ecNumber evidence="1">2.7.7.65</ecNumber>
    </recommendedName>
</protein>
<organism evidence="5 6">
    <name type="scientific">Thauera sedimentorum</name>
    <dbReference type="NCBI Taxonomy" id="2767595"/>
    <lineage>
        <taxon>Bacteria</taxon>
        <taxon>Pseudomonadati</taxon>
        <taxon>Pseudomonadota</taxon>
        <taxon>Betaproteobacteria</taxon>
        <taxon>Rhodocyclales</taxon>
        <taxon>Zoogloeaceae</taxon>
        <taxon>Thauera</taxon>
    </lineage>
</organism>
<gene>
    <name evidence="5" type="ORF">IFO67_05760</name>
</gene>
<dbReference type="NCBIfam" id="TIGR00254">
    <property type="entry name" value="GGDEF"/>
    <property type="match status" value="1"/>
</dbReference>
<dbReference type="Gene3D" id="3.30.70.270">
    <property type="match status" value="1"/>
</dbReference>
<keyword evidence="3" id="KW-1133">Transmembrane helix</keyword>
<dbReference type="InterPro" id="IPR043128">
    <property type="entry name" value="Rev_trsase/Diguanyl_cyclase"/>
</dbReference>
<dbReference type="InterPro" id="IPR029787">
    <property type="entry name" value="Nucleotide_cyclase"/>
</dbReference>
<feature type="domain" description="GGDEF" evidence="4">
    <location>
        <begin position="327"/>
        <end position="459"/>
    </location>
</feature>
<keyword evidence="3" id="KW-0472">Membrane</keyword>
<reference evidence="6" key="1">
    <citation type="submission" date="2023-07" db="EMBL/GenBank/DDBJ databases">
        <title>Thauera sp. CAU 1555 isolated from sand of Yaerae Beach.</title>
        <authorList>
            <person name="Kim W."/>
        </authorList>
    </citation>
    <scope>NUCLEOTIDE SEQUENCE [LARGE SCALE GENOMIC DNA]</scope>
    <source>
        <strain evidence="6">CAU 1555</strain>
    </source>
</reference>
<dbReference type="SUPFAM" id="SSF55073">
    <property type="entry name" value="Nucleotide cyclase"/>
    <property type="match status" value="1"/>
</dbReference>
<dbReference type="InterPro" id="IPR050469">
    <property type="entry name" value="Diguanylate_Cyclase"/>
</dbReference>
<feature type="transmembrane region" description="Helical" evidence="3">
    <location>
        <begin position="214"/>
        <end position="235"/>
    </location>
</feature>
<dbReference type="EC" id="2.7.7.65" evidence="1"/>
<dbReference type="Pfam" id="PF00990">
    <property type="entry name" value="GGDEF"/>
    <property type="match status" value="1"/>
</dbReference>
<evidence type="ECO:0000256" key="1">
    <source>
        <dbReference type="ARBA" id="ARBA00012528"/>
    </source>
</evidence>
<evidence type="ECO:0000259" key="4">
    <source>
        <dbReference type="PROSITE" id="PS50887"/>
    </source>
</evidence>
<dbReference type="SMART" id="SM00267">
    <property type="entry name" value="GGDEF"/>
    <property type="match status" value="1"/>
</dbReference>
<sequence length="465" mass="50934">MKGIALHLLPWIMPPERPPAVSARSVRSSFLRFSAVMSAVLLCAIGAPLVVQFQIQRSAVGLEEVALPNWHAALQLEADSRALSVHVARLPLAMTQAEARTVHDMVSGGLALIEDTLGSGPGKLNDALTSTLNEIRHTAELAFAATERRIEVARDVDQGLLPADRLLEARRSERDLARRLDDLGLTLASHAAIATHDSENAFSAQREQLAQQRWLQGALLIGAGLLVGVLMFAQYRLVDRRLLRRIARLRDGMMSGTVEAQRLRSGSPRDELDQMTAELGALLDRLSDQNLELQRLAASDPLTGLANRRTLMDRLRFELERAFRYRRPLSLLMIDIDHFKSINDNWGHATGDQVLARIAGALGSETRHSDLLARHGGEEFVLLLPETDQDAAAETAELLRARVAGLQIDVGGAPLQVTISVGCASLRPGDRMDDLVERADLAMYAAKRKGRNRVECAPSSLSLTD</sequence>
<dbReference type="CDD" id="cd01949">
    <property type="entry name" value="GGDEF"/>
    <property type="match status" value="1"/>
</dbReference>